<evidence type="ECO:0000256" key="2">
    <source>
        <dbReference type="ARBA" id="ARBA00022679"/>
    </source>
</evidence>
<feature type="domain" description="tRNA/rRNA methyltransferase SpoU type" evidence="3">
    <location>
        <begin position="61"/>
        <end position="195"/>
    </location>
</feature>
<dbReference type="Pfam" id="PF00588">
    <property type="entry name" value="SpoU_methylase"/>
    <property type="match status" value="1"/>
</dbReference>
<organism evidence="4 5">
    <name type="scientific">Mycoplasmopsis alligatoris A21JP2</name>
    <dbReference type="NCBI Taxonomy" id="747682"/>
    <lineage>
        <taxon>Bacteria</taxon>
        <taxon>Bacillati</taxon>
        <taxon>Mycoplasmatota</taxon>
        <taxon>Mycoplasmoidales</taxon>
        <taxon>Metamycoplasmataceae</taxon>
        <taxon>Mycoplasmopsis</taxon>
    </lineage>
</organism>
<dbReference type="GO" id="GO:0006396">
    <property type="term" value="P:RNA processing"/>
    <property type="evidence" value="ECO:0007669"/>
    <property type="project" value="InterPro"/>
</dbReference>
<dbReference type="Proteomes" id="UP000004757">
    <property type="component" value="Unassembled WGS sequence"/>
</dbReference>
<evidence type="ECO:0000256" key="1">
    <source>
        <dbReference type="ARBA" id="ARBA00022603"/>
    </source>
</evidence>
<dbReference type="PANTHER" id="PTHR43191">
    <property type="entry name" value="RRNA METHYLTRANSFERASE 3"/>
    <property type="match status" value="1"/>
</dbReference>
<evidence type="ECO:0000259" key="3">
    <source>
        <dbReference type="Pfam" id="PF00588"/>
    </source>
</evidence>
<keyword evidence="1 4" id="KW-0489">Methyltransferase</keyword>
<gene>
    <name evidence="4" type="ORF">MALL_0519</name>
</gene>
<dbReference type="STRING" id="747682.MALL_0519"/>
<dbReference type="InterPro" id="IPR029026">
    <property type="entry name" value="tRNA_m1G_MTases_N"/>
</dbReference>
<name>D4XWB2_9BACT</name>
<comment type="caution">
    <text evidence="4">The sequence shown here is derived from an EMBL/GenBank/DDBJ whole genome shotgun (WGS) entry which is preliminary data.</text>
</comment>
<sequence>LNLVDEIFVISGSYKNSFTNKNLTLITSELAKQILDATNPQSVFALCKIPQNKYKITGNKVVFLDNLQDPGNVGTIIRLSKSFDIDTLIVKNFDIYSPKCLRSTQGAIFNQNIILVNNNDLLKELQHSGFEIVTTVLNQESIELNNFNFNKKTVVIFGNEGSGIEKEIINNSNKKIYIPISFESLNVATCAAIVLNKWRNG</sequence>
<dbReference type="GO" id="GO:0008173">
    <property type="term" value="F:RNA methyltransferase activity"/>
    <property type="evidence" value="ECO:0007669"/>
    <property type="project" value="InterPro"/>
</dbReference>
<protein>
    <submittedName>
        <fullName evidence="4">RNA methyltransferase, TrmH family</fullName>
    </submittedName>
</protein>
<dbReference type="GO" id="GO:0032259">
    <property type="term" value="P:methylation"/>
    <property type="evidence" value="ECO:0007669"/>
    <property type="project" value="UniProtKB-KW"/>
</dbReference>
<keyword evidence="2 4" id="KW-0808">Transferase</keyword>
<dbReference type="GO" id="GO:0003723">
    <property type="term" value="F:RNA binding"/>
    <property type="evidence" value="ECO:0007669"/>
    <property type="project" value="InterPro"/>
</dbReference>
<dbReference type="EMBL" id="ADNC01000027">
    <property type="protein sequence ID" value="EFF41275.1"/>
    <property type="molecule type" value="Genomic_DNA"/>
</dbReference>
<evidence type="ECO:0000313" key="4">
    <source>
        <dbReference type="EMBL" id="EFF41275.1"/>
    </source>
</evidence>
<dbReference type="AlphaFoldDB" id="D4XWB2"/>
<dbReference type="PANTHER" id="PTHR43191:SF2">
    <property type="entry name" value="RRNA METHYLTRANSFERASE 3, MITOCHONDRIAL"/>
    <property type="match status" value="1"/>
</dbReference>
<dbReference type="SUPFAM" id="SSF75217">
    <property type="entry name" value="alpha/beta knot"/>
    <property type="match status" value="1"/>
</dbReference>
<dbReference type="InterPro" id="IPR001537">
    <property type="entry name" value="SpoU_MeTrfase"/>
</dbReference>
<accession>D4XWB2</accession>
<dbReference type="eggNOG" id="COG0566">
    <property type="taxonomic scope" value="Bacteria"/>
</dbReference>
<proteinExistence type="predicted"/>
<dbReference type="Gene3D" id="3.40.1280.10">
    <property type="match status" value="1"/>
</dbReference>
<reference evidence="4 5" key="1">
    <citation type="submission" date="2010-03" db="EMBL/GenBank/DDBJ databases">
        <authorList>
            <person name="Glass J.I."/>
            <person name="Benders G.A."/>
            <person name="Durkin A.S."/>
            <person name="Farmerie W.G."/>
            <person name="Hlavinka K."/>
            <person name="Hostetler J."/>
            <person name="Jackson J."/>
            <person name="May M.A."/>
            <person name="Miller R.H."/>
            <person name="Paralanov V."/>
            <person name="Radune D."/>
            <person name="Szczypinski B."/>
            <person name="Brown D.R."/>
        </authorList>
    </citation>
    <scope>NUCLEOTIDE SEQUENCE [LARGE SCALE GENOMIC DNA]</scope>
    <source>
        <strain evidence="4 5">A21JP2</strain>
    </source>
</reference>
<dbReference type="InterPro" id="IPR051259">
    <property type="entry name" value="rRNA_Methyltransferase"/>
</dbReference>
<keyword evidence="5" id="KW-1185">Reference proteome</keyword>
<evidence type="ECO:0000313" key="5">
    <source>
        <dbReference type="Proteomes" id="UP000004757"/>
    </source>
</evidence>
<feature type="non-terminal residue" evidence="4">
    <location>
        <position position="1"/>
    </location>
</feature>
<dbReference type="InterPro" id="IPR029028">
    <property type="entry name" value="Alpha/beta_knot_MTases"/>
</dbReference>
<dbReference type="RefSeq" id="WP_005683903.1">
    <property type="nucleotide sequence ID" value="NZ_ADNC01000027.1"/>
</dbReference>
<dbReference type="CDD" id="cd18095">
    <property type="entry name" value="SpoU-like_rRNA-MTase"/>
    <property type="match status" value="1"/>
</dbReference>